<proteinExistence type="predicted"/>
<evidence type="ECO:0000256" key="1">
    <source>
        <dbReference type="SAM" id="Phobius"/>
    </source>
</evidence>
<dbReference type="PROSITE" id="PS51257">
    <property type="entry name" value="PROKAR_LIPOPROTEIN"/>
    <property type="match status" value="1"/>
</dbReference>
<feature type="transmembrane region" description="Helical" evidence="1">
    <location>
        <begin position="6"/>
        <end position="23"/>
    </location>
</feature>
<dbReference type="GeneID" id="96291317"/>
<organism evidence="3 4">
    <name type="scientific">Streptomyces xanthochromogenes</name>
    <dbReference type="NCBI Taxonomy" id="67384"/>
    <lineage>
        <taxon>Bacteria</taxon>
        <taxon>Bacillati</taxon>
        <taxon>Actinomycetota</taxon>
        <taxon>Actinomycetes</taxon>
        <taxon>Kitasatosporales</taxon>
        <taxon>Streptomycetaceae</taxon>
        <taxon>Streptomyces</taxon>
    </lineage>
</organism>
<feature type="transmembrane region" description="Helical" evidence="1">
    <location>
        <begin position="213"/>
        <end position="238"/>
    </location>
</feature>
<feature type="domain" description="DUF6545" evidence="2">
    <location>
        <begin position="246"/>
        <end position="376"/>
    </location>
</feature>
<protein>
    <recommendedName>
        <fullName evidence="2">DUF6545 domain-containing protein</fullName>
    </recommendedName>
</protein>
<reference evidence="4" key="1">
    <citation type="journal article" date="2019" name="Int. J. Syst. Evol. Microbiol.">
        <title>The Global Catalogue of Microorganisms (GCM) 10K type strain sequencing project: providing services to taxonomists for standard genome sequencing and annotation.</title>
        <authorList>
            <consortium name="The Broad Institute Genomics Platform"/>
            <consortium name="The Broad Institute Genome Sequencing Center for Infectious Disease"/>
            <person name="Wu L."/>
            <person name="Ma J."/>
        </authorList>
    </citation>
    <scope>NUCLEOTIDE SEQUENCE [LARGE SCALE GENOMIC DNA]</scope>
    <source>
        <strain evidence="4">JCM 4594</strain>
    </source>
</reference>
<name>A0ABQ3A8X8_9ACTN</name>
<dbReference type="NCBIfam" id="NF042915">
    <property type="entry name" value="MAB_1171c_fam"/>
    <property type="match status" value="1"/>
</dbReference>
<dbReference type="Pfam" id="PF20182">
    <property type="entry name" value="DUF6545"/>
    <property type="match status" value="1"/>
</dbReference>
<evidence type="ECO:0000313" key="3">
    <source>
        <dbReference type="EMBL" id="GGY36918.1"/>
    </source>
</evidence>
<evidence type="ECO:0000259" key="2">
    <source>
        <dbReference type="Pfam" id="PF20182"/>
    </source>
</evidence>
<dbReference type="RefSeq" id="WP_190027440.1">
    <property type="nucleotide sequence ID" value="NZ_BMUU01000005.1"/>
</dbReference>
<evidence type="ECO:0000313" key="4">
    <source>
        <dbReference type="Proteomes" id="UP000600946"/>
    </source>
</evidence>
<keyword evidence="4" id="KW-1185">Reference proteome</keyword>
<dbReference type="InterPro" id="IPR050039">
    <property type="entry name" value="MAB_1171c-like"/>
</dbReference>
<gene>
    <name evidence="3" type="ORF">GCM10010326_33560</name>
</gene>
<dbReference type="InterPro" id="IPR046675">
    <property type="entry name" value="DUF6545"/>
</dbReference>
<keyword evidence="1" id="KW-0812">Transmembrane</keyword>
<feature type="transmembrane region" description="Helical" evidence="1">
    <location>
        <begin position="102"/>
        <end position="123"/>
    </location>
</feature>
<keyword evidence="1" id="KW-1133">Transmembrane helix</keyword>
<feature type="transmembrane region" description="Helical" evidence="1">
    <location>
        <begin position="147"/>
        <end position="168"/>
    </location>
</feature>
<dbReference type="Proteomes" id="UP000600946">
    <property type="component" value="Unassembled WGS sequence"/>
</dbReference>
<comment type="caution">
    <text evidence="3">The sequence shown here is derived from an EMBL/GenBank/DDBJ whole genome shotgun (WGS) entry which is preliminary data.</text>
</comment>
<dbReference type="EMBL" id="BMUU01000005">
    <property type="protein sequence ID" value="GGY36918.1"/>
    <property type="molecule type" value="Genomic_DNA"/>
</dbReference>
<sequence length="395" mass="42799">MKDPEFYLPAILLVTAFACRLPGMRQTWRDPLLRTVNALLAVASSVFFFAAPTTIAAVNRLTGVPNFSAPLVYSILTAFSASCLVLIINWRGGPPEAARRATVRCVTAYSLVIVALFTLFALADAPAERLRDLDTYYANTPYMREMIVLYLVAHTVAALVTTWLCWGWSVKVHGWLRAGLVLIVIGYLLNLVFDTVKYTAVAARWLGRDLDYLSTGAAPPVASMSALLIGSGFIVPLVGPRLSETWRSWSAYRKLGPLWRALHAAPAPPSASVKMAWWSPVQLRLTQRESGILDGFLALAPYCDRALHGDARSAAIRSGIEPKQAEAVADAAMVAAALTARARDPKGMALDSNAPDATPSIARARDLIGVSQAYRRSAIVEAVRNNAARSESTKS</sequence>
<feature type="transmembrane region" description="Helical" evidence="1">
    <location>
        <begin position="175"/>
        <end position="193"/>
    </location>
</feature>
<feature type="transmembrane region" description="Helical" evidence="1">
    <location>
        <begin position="70"/>
        <end position="90"/>
    </location>
</feature>
<keyword evidence="1" id="KW-0472">Membrane</keyword>
<accession>A0ABQ3A8X8</accession>
<feature type="transmembrane region" description="Helical" evidence="1">
    <location>
        <begin position="35"/>
        <end position="58"/>
    </location>
</feature>